<dbReference type="GO" id="GO:0005737">
    <property type="term" value="C:cytoplasm"/>
    <property type="evidence" value="ECO:0007669"/>
    <property type="project" value="TreeGrafter"/>
</dbReference>
<dbReference type="KEGG" id="cfus:CYFUS_003985"/>
<dbReference type="PANTHER" id="PTHR21240">
    <property type="entry name" value="2-AMINO-3-CARBOXYLMUCONATE-6-SEMIALDEHYDE DECARBOXYLASE"/>
    <property type="match status" value="1"/>
</dbReference>
<dbReference type="PANTHER" id="PTHR21240:SF28">
    <property type="entry name" value="ISO-OROTATE DECARBOXYLASE (EUROFUNG)"/>
    <property type="match status" value="1"/>
</dbReference>
<dbReference type="Pfam" id="PF04909">
    <property type="entry name" value="Amidohydro_2"/>
    <property type="match status" value="1"/>
</dbReference>
<keyword evidence="3" id="KW-0378">Hydrolase</keyword>
<dbReference type="InterPro" id="IPR032465">
    <property type="entry name" value="ACMSD"/>
</dbReference>
<dbReference type="GO" id="GO:0016787">
    <property type="term" value="F:hydrolase activity"/>
    <property type="evidence" value="ECO:0007669"/>
    <property type="project" value="UniProtKB-KW"/>
</dbReference>
<evidence type="ECO:0000259" key="2">
    <source>
        <dbReference type="Pfam" id="PF04909"/>
    </source>
</evidence>
<organism evidence="3 4">
    <name type="scientific">Cystobacter fuscus</name>
    <dbReference type="NCBI Taxonomy" id="43"/>
    <lineage>
        <taxon>Bacteria</taxon>
        <taxon>Pseudomonadati</taxon>
        <taxon>Myxococcota</taxon>
        <taxon>Myxococcia</taxon>
        <taxon>Myxococcales</taxon>
        <taxon>Cystobacterineae</taxon>
        <taxon>Archangiaceae</taxon>
        <taxon>Cystobacter</taxon>
    </lineage>
</organism>
<dbReference type="GO" id="GO:0016831">
    <property type="term" value="F:carboxy-lyase activity"/>
    <property type="evidence" value="ECO:0007669"/>
    <property type="project" value="InterPro"/>
</dbReference>
<dbReference type="Gene3D" id="3.20.20.140">
    <property type="entry name" value="Metal-dependent hydrolases"/>
    <property type="match status" value="1"/>
</dbReference>
<name>A0A250J4T2_9BACT</name>
<dbReference type="RefSeq" id="WP_095986711.1">
    <property type="nucleotide sequence ID" value="NZ_CP022098.1"/>
</dbReference>
<dbReference type="Proteomes" id="UP000217257">
    <property type="component" value="Chromosome"/>
</dbReference>
<dbReference type="SUPFAM" id="SSF51556">
    <property type="entry name" value="Metallo-dependent hydrolases"/>
    <property type="match status" value="1"/>
</dbReference>
<evidence type="ECO:0000313" key="4">
    <source>
        <dbReference type="Proteomes" id="UP000217257"/>
    </source>
</evidence>
<evidence type="ECO:0000313" key="3">
    <source>
        <dbReference type="EMBL" id="ATB38550.1"/>
    </source>
</evidence>
<dbReference type="InterPro" id="IPR006680">
    <property type="entry name" value="Amidohydro-rel"/>
</dbReference>
<gene>
    <name evidence="3" type="ORF">CYFUS_003985</name>
</gene>
<dbReference type="GO" id="GO:0019748">
    <property type="term" value="P:secondary metabolic process"/>
    <property type="evidence" value="ECO:0007669"/>
    <property type="project" value="TreeGrafter"/>
</dbReference>
<sequence>MIIDAHAHLCPKPYGSVEHYLSQLDRSGIKQGLVCPGGMVDVRRMNEFTSGRRQADPIPCNDYIQQAVLAHPGLAAVACLDPRPPHAPEALEEWVSRGFRGLLVSPLVHRFSFLDECMAALASLCGERDIPIVSHVGFRTGANPGDFIQLARRFPKTCFLLEHMGGPQADTDVVDAAASLDNFFLETSLGTFMHLQETVKKTGASKLVFGSEFPMSHPGLELKKISLLPVSEAERDLILGVNVQTLFHLN</sequence>
<protein>
    <submittedName>
        <fullName evidence="3">Amidohydrolase</fullName>
    </submittedName>
</protein>
<keyword evidence="1" id="KW-0456">Lyase</keyword>
<proteinExistence type="predicted"/>
<evidence type="ECO:0000256" key="1">
    <source>
        <dbReference type="ARBA" id="ARBA00023239"/>
    </source>
</evidence>
<dbReference type="InterPro" id="IPR032466">
    <property type="entry name" value="Metal_Hydrolase"/>
</dbReference>
<dbReference type="AlphaFoldDB" id="A0A250J4T2"/>
<dbReference type="EMBL" id="CP022098">
    <property type="protein sequence ID" value="ATB38550.1"/>
    <property type="molecule type" value="Genomic_DNA"/>
</dbReference>
<feature type="domain" description="Amidohydrolase-related" evidence="2">
    <location>
        <begin position="3"/>
        <end position="247"/>
    </location>
</feature>
<accession>A0A250J4T2</accession>
<reference evidence="3 4" key="1">
    <citation type="submission" date="2017-06" db="EMBL/GenBank/DDBJ databases">
        <title>Sequencing and comparative analysis of myxobacterial genomes.</title>
        <authorList>
            <person name="Rupp O."/>
            <person name="Goesmann A."/>
            <person name="Sogaard-Andersen L."/>
        </authorList>
    </citation>
    <scope>NUCLEOTIDE SEQUENCE [LARGE SCALE GENOMIC DNA]</scope>
    <source>
        <strain evidence="3 4">DSM 52655</strain>
    </source>
</reference>